<evidence type="ECO:0000313" key="4">
    <source>
        <dbReference type="Proteomes" id="UP001156398"/>
    </source>
</evidence>
<reference evidence="3 4" key="1">
    <citation type="submission" date="2023-05" db="EMBL/GenBank/DDBJ databases">
        <title>Streptantibioticus silvisoli sp. nov., acidotolerant actinomycetes 1 from pine litter.</title>
        <authorList>
            <person name="Swiecimska M."/>
            <person name="Golinska P."/>
            <person name="Sangal V."/>
            <person name="Wachnowicz B."/>
            <person name="Goodfellow M."/>
        </authorList>
    </citation>
    <scope>NUCLEOTIDE SEQUENCE [LARGE SCALE GENOMIC DNA]</scope>
    <source>
        <strain evidence="3 4">SL54</strain>
    </source>
</reference>
<feature type="region of interest" description="Disordered" evidence="1">
    <location>
        <begin position="247"/>
        <end position="284"/>
    </location>
</feature>
<dbReference type="SUPFAM" id="SSF55729">
    <property type="entry name" value="Acyl-CoA N-acyltransferases (Nat)"/>
    <property type="match status" value="1"/>
</dbReference>
<dbReference type="Pfam" id="PF24553">
    <property type="entry name" value="Rv0428c_C"/>
    <property type="match status" value="1"/>
</dbReference>
<proteinExistence type="predicted"/>
<accession>A0ABT6VZI7</accession>
<keyword evidence="3" id="KW-0012">Acyltransferase</keyword>
<keyword evidence="4" id="KW-1185">Reference proteome</keyword>
<evidence type="ECO:0000313" key="3">
    <source>
        <dbReference type="EMBL" id="MDI5963905.1"/>
    </source>
</evidence>
<evidence type="ECO:0000259" key="2">
    <source>
        <dbReference type="PROSITE" id="PS51186"/>
    </source>
</evidence>
<feature type="domain" description="N-acetyltransferase" evidence="2">
    <location>
        <begin position="291"/>
        <end position="378"/>
    </location>
</feature>
<evidence type="ECO:0000256" key="1">
    <source>
        <dbReference type="SAM" id="MobiDB-lite"/>
    </source>
</evidence>
<keyword evidence="3" id="KW-0808">Transferase</keyword>
<feature type="compositionally biased region" description="Gly residues" evidence="1">
    <location>
        <begin position="274"/>
        <end position="284"/>
    </location>
</feature>
<dbReference type="PROSITE" id="PS51186">
    <property type="entry name" value="GNAT"/>
    <property type="match status" value="1"/>
</dbReference>
<name>A0ABT6VZI7_9ACTN</name>
<dbReference type="InterPro" id="IPR016181">
    <property type="entry name" value="Acyl_CoA_acyltransferase"/>
</dbReference>
<dbReference type="Pfam" id="PF00583">
    <property type="entry name" value="Acetyltransf_1"/>
    <property type="match status" value="1"/>
</dbReference>
<dbReference type="Proteomes" id="UP001156398">
    <property type="component" value="Unassembled WGS sequence"/>
</dbReference>
<dbReference type="InterPro" id="IPR000182">
    <property type="entry name" value="GNAT_dom"/>
</dbReference>
<feature type="compositionally biased region" description="Low complexity" evidence="1">
    <location>
        <begin position="249"/>
        <end position="273"/>
    </location>
</feature>
<dbReference type="RefSeq" id="WP_282704584.1">
    <property type="nucleotide sequence ID" value="NZ_JAAGKO020000018.1"/>
</dbReference>
<dbReference type="GO" id="GO:0016746">
    <property type="term" value="F:acyltransferase activity"/>
    <property type="evidence" value="ECO:0007669"/>
    <property type="project" value="UniProtKB-KW"/>
</dbReference>
<dbReference type="EC" id="2.3.1.-" evidence="3"/>
<dbReference type="InterPro" id="IPR056935">
    <property type="entry name" value="Rv0428c-like_C"/>
</dbReference>
<sequence length="378" mass="38356">MEHRAGGRLEVRITPADVGKRVSVRRVAEIRDAHPVFADTLGVLTSWSHGVLSVTRRTGENVRIAESSLVAGKIVPAAPTRRPLAAPPADGPELRRIAADGWPAPEVAALGDWRLRAGGGFTRRANSVLAHGDPGRPLDDALRQVIAWYAERGLPPYVQVATGTPLDAALAGHGWTPEAPVVSMTAPLAPLADAPGAERVTLSRELTDAWLSRYHRTGDLPEAARTVLTGGTSVWFASAGLGAAGSGASGSASAAGSESGSGSAEVPGPAEAGLAGGAGGSGGGTGGPAAIGRVAVTGRWAVFAAVEVAAEHRREGLATAVMAALAARALTEGASGALLQVESDNAAALALYARLGFTSGEPHHYRRPPHPATAANSH</sequence>
<comment type="caution">
    <text evidence="3">The sequence shown here is derived from an EMBL/GenBank/DDBJ whole genome shotgun (WGS) entry which is preliminary data.</text>
</comment>
<dbReference type="EMBL" id="JAAGKO020000018">
    <property type="protein sequence ID" value="MDI5963905.1"/>
    <property type="molecule type" value="Genomic_DNA"/>
</dbReference>
<organism evidence="3 4">
    <name type="scientific">Streptantibioticus silvisoli</name>
    <dbReference type="NCBI Taxonomy" id="2705255"/>
    <lineage>
        <taxon>Bacteria</taxon>
        <taxon>Bacillati</taxon>
        <taxon>Actinomycetota</taxon>
        <taxon>Actinomycetes</taxon>
        <taxon>Kitasatosporales</taxon>
        <taxon>Streptomycetaceae</taxon>
        <taxon>Streptantibioticus</taxon>
    </lineage>
</organism>
<gene>
    <name evidence="3" type="ORF">POF43_014470</name>
</gene>
<dbReference type="Gene3D" id="3.40.630.30">
    <property type="match status" value="1"/>
</dbReference>
<protein>
    <submittedName>
        <fullName evidence="3">GNAT family N-acetyltransferase</fullName>
        <ecNumber evidence="3">2.3.1.-</ecNumber>
    </submittedName>
</protein>